<name>A0A0G0MQV1_9BACT</name>
<evidence type="ECO:0000256" key="2">
    <source>
        <dbReference type="ARBA" id="ARBA00022679"/>
    </source>
</evidence>
<evidence type="ECO:0000256" key="1">
    <source>
        <dbReference type="ARBA" id="ARBA00022605"/>
    </source>
</evidence>
<comment type="caution">
    <text evidence="7">The sequence shown here is derived from an EMBL/GenBank/DDBJ whole genome shotgun (WGS) entry which is preliminary data.</text>
</comment>
<dbReference type="Gene3D" id="3.30.70.890">
    <property type="entry name" value="GHMP kinase, C-terminal domain"/>
    <property type="match status" value="1"/>
</dbReference>
<sequence length="343" mass="37331">MAIEHLDRVTIQVPGSTANLGPYFDRAGAAIQDWMLEVTLELIDGNAIDLLAISDIPVPRGRERGYAGVRALEQYLKSIDKGQQGCRLTIKDISREGFLSGGTGSSGAEATGAVIAAAVLFGQSVSTRDIIIASAKGEPQEHKDNVAPSVLGGIVFLSDVPSSKELFVVQVPPPRDLGLAIGFSSHQKTEGTESTRKVLEDPVEGKLLVRQVGRAVAGALSLERGNVGDFLKFVLGDEYHEPRRAEEGIYGNFSASEFAALKHELYEKYRIALAVSGAGPSMQFWFDKKRPPFGITEECKEFIGAWFTIKGINLRMEEVRITTNGAYHYARGAYPQCHLNYFP</sequence>
<protein>
    <recommendedName>
        <fullName evidence="6">GHMP kinase N-terminal domain-containing protein</fullName>
    </recommendedName>
</protein>
<organism evidence="7 8">
    <name type="scientific">Candidatus Daviesbacteria bacterium GW2011_GWF2_38_6</name>
    <dbReference type="NCBI Taxonomy" id="1618432"/>
    <lineage>
        <taxon>Bacteria</taxon>
        <taxon>Candidatus Daviesiibacteriota</taxon>
    </lineage>
</organism>
<dbReference type="SUPFAM" id="SSF54211">
    <property type="entry name" value="Ribosomal protein S5 domain 2-like"/>
    <property type="match status" value="1"/>
</dbReference>
<feature type="domain" description="GHMP kinase N-terminal" evidence="6">
    <location>
        <begin position="73"/>
        <end position="153"/>
    </location>
</feature>
<dbReference type="PANTHER" id="PTHR20861:SF1">
    <property type="entry name" value="HOMOSERINE KINASE"/>
    <property type="match status" value="1"/>
</dbReference>
<dbReference type="SUPFAM" id="SSF55060">
    <property type="entry name" value="GHMP Kinase, C-terminal domain"/>
    <property type="match status" value="1"/>
</dbReference>
<dbReference type="PRINTS" id="PR00958">
    <property type="entry name" value="HOMSERKINASE"/>
</dbReference>
<dbReference type="GO" id="GO:0008652">
    <property type="term" value="P:amino acid biosynthetic process"/>
    <property type="evidence" value="ECO:0007669"/>
    <property type="project" value="UniProtKB-KW"/>
</dbReference>
<evidence type="ECO:0000256" key="4">
    <source>
        <dbReference type="ARBA" id="ARBA00022777"/>
    </source>
</evidence>
<accession>A0A0G0MQV1</accession>
<evidence type="ECO:0000313" key="7">
    <source>
        <dbReference type="EMBL" id="KKQ76039.1"/>
    </source>
</evidence>
<evidence type="ECO:0000256" key="3">
    <source>
        <dbReference type="ARBA" id="ARBA00022741"/>
    </source>
</evidence>
<dbReference type="GO" id="GO:0005524">
    <property type="term" value="F:ATP binding"/>
    <property type="evidence" value="ECO:0007669"/>
    <property type="project" value="UniProtKB-KW"/>
</dbReference>
<dbReference type="EMBL" id="LBVC01000088">
    <property type="protein sequence ID" value="KKQ76039.1"/>
    <property type="molecule type" value="Genomic_DNA"/>
</dbReference>
<dbReference type="Gene3D" id="3.30.230.10">
    <property type="match status" value="1"/>
</dbReference>
<dbReference type="Proteomes" id="UP000034324">
    <property type="component" value="Unassembled WGS sequence"/>
</dbReference>
<dbReference type="InterPro" id="IPR020568">
    <property type="entry name" value="Ribosomal_Su5_D2-typ_SF"/>
</dbReference>
<keyword evidence="2" id="KW-0808">Transferase</keyword>
<keyword evidence="3" id="KW-0547">Nucleotide-binding</keyword>
<dbReference type="GO" id="GO:0016301">
    <property type="term" value="F:kinase activity"/>
    <property type="evidence" value="ECO:0007669"/>
    <property type="project" value="UniProtKB-KW"/>
</dbReference>
<dbReference type="Pfam" id="PF00288">
    <property type="entry name" value="GHMP_kinases_N"/>
    <property type="match status" value="1"/>
</dbReference>
<keyword evidence="1" id="KW-0028">Amino-acid biosynthesis</keyword>
<evidence type="ECO:0000256" key="5">
    <source>
        <dbReference type="ARBA" id="ARBA00022840"/>
    </source>
</evidence>
<dbReference type="InterPro" id="IPR036554">
    <property type="entry name" value="GHMP_kinase_C_sf"/>
</dbReference>
<evidence type="ECO:0000313" key="8">
    <source>
        <dbReference type="Proteomes" id="UP000034324"/>
    </source>
</evidence>
<reference evidence="7 8" key="1">
    <citation type="journal article" date="2015" name="Nature">
        <title>rRNA introns, odd ribosomes, and small enigmatic genomes across a large radiation of phyla.</title>
        <authorList>
            <person name="Brown C.T."/>
            <person name="Hug L.A."/>
            <person name="Thomas B.C."/>
            <person name="Sharon I."/>
            <person name="Castelle C.J."/>
            <person name="Singh A."/>
            <person name="Wilkins M.J."/>
            <person name="Williams K.H."/>
            <person name="Banfield J.F."/>
        </authorList>
    </citation>
    <scope>NUCLEOTIDE SEQUENCE [LARGE SCALE GENOMIC DNA]</scope>
</reference>
<keyword evidence="5" id="KW-0067">ATP-binding</keyword>
<keyword evidence="4" id="KW-0418">Kinase</keyword>
<dbReference type="InterPro" id="IPR006204">
    <property type="entry name" value="GHMP_kinase_N_dom"/>
</dbReference>
<dbReference type="AlphaFoldDB" id="A0A0G0MQV1"/>
<evidence type="ECO:0000259" key="6">
    <source>
        <dbReference type="Pfam" id="PF00288"/>
    </source>
</evidence>
<dbReference type="InterPro" id="IPR014721">
    <property type="entry name" value="Ribsml_uS5_D2-typ_fold_subgr"/>
</dbReference>
<gene>
    <name evidence="7" type="ORF">US99_C0088G0005</name>
</gene>
<dbReference type="PANTHER" id="PTHR20861">
    <property type="entry name" value="HOMOSERINE/4-DIPHOSPHOCYTIDYL-2-C-METHYL-D-ERYTHRITOL KINASE"/>
    <property type="match status" value="1"/>
</dbReference>
<proteinExistence type="predicted"/>